<organism evidence="4 5">
    <name type="scientific">Theileria annulata</name>
    <dbReference type="NCBI Taxonomy" id="5874"/>
    <lineage>
        <taxon>Eukaryota</taxon>
        <taxon>Sar</taxon>
        <taxon>Alveolata</taxon>
        <taxon>Apicomplexa</taxon>
        <taxon>Aconoidasida</taxon>
        <taxon>Piroplasmida</taxon>
        <taxon>Theileriidae</taxon>
        <taxon>Theileria</taxon>
    </lineage>
</organism>
<dbReference type="Proteomes" id="UP000001950">
    <property type="component" value="Chromosome 3"/>
</dbReference>
<dbReference type="InParanoid" id="Q4UCE5"/>
<evidence type="ECO:0000259" key="3">
    <source>
        <dbReference type="PROSITE" id="PS00388"/>
    </source>
</evidence>
<dbReference type="KEGG" id="tan:TA03785"/>
<name>Q4UCE5_THEAN</name>
<evidence type="ECO:0000256" key="2">
    <source>
        <dbReference type="RuleBase" id="RU000551"/>
    </source>
</evidence>
<keyword evidence="5" id="KW-1185">Reference proteome</keyword>
<dbReference type="GO" id="GO:0005634">
    <property type="term" value="C:nucleus"/>
    <property type="evidence" value="ECO:0007669"/>
    <property type="project" value="UniProtKB-SubCell"/>
</dbReference>
<dbReference type="SUPFAM" id="SSF56235">
    <property type="entry name" value="N-terminal nucleophile aminohydrolases (Ntn hydrolases)"/>
    <property type="match status" value="1"/>
</dbReference>
<keyword evidence="1 2" id="KW-0647">Proteasome</keyword>
<dbReference type="GO" id="GO:0005737">
    <property type="term" value="C:cytoplasm"/>
    <property type="evidence" value="ECO:0007669"/>
    <property type="project" value="UniProtKB-SubCell"/>
</dbReference>
<dbReference type="Gene3D" id="3.60.20.10">
    <property type="entry name" value="Glutamine Phosphoribosylpyrophosphate, subunit 1, domain 1"/>
    <property type="match status" value="1"/>
</dbReference>
<reference evidence="4 5" key="1">
    <citation type="journal article" date="2005" name="Science">
        <title>Genome of the host-cell transforming parasite Theileria annulata compared with T. parva.</title>
        <authorList>
            <person name="Pain A."/>
            <person name="Renauld H."/>
            <person name="Berriman M."/>
            <person name="Murphy L."/>
            <person name="Yeats C.A."/>
            <person name="Weir W."/>
            <person name="Kerhornou A."/>
            <person name="Aslett M."/>
            <person name="Bishop R."/>
            <person name="Bouchier C."/>
            <person name="Cochet M."/>
            <person name="Coulson R.M.R."/>
            <person name="Cronin A."/>
            <person name="de Villiers E.P."/>
            <person name="Fraser A."/>
            <person name="Fosker N."/>
            <person name="Gardner M."/>
            <person name="Goble A."/>
            <person name="Griffiths-Jones S."/>
            <person name="Harris D.E."/>
            <person name="Katzer F."/>
            <person name="Larke N."/>
            <person name="Lord A."/>
            <person name="Maser P."/>
            <person name="McKellar S."/>
            <person name="Mooney P."/>
            <person name="Morton F."/>
            <person name="Nene V."/>
            <person name="O'Neil S."/>
            <person name="Price C."/>
            <person name="Quail M.A."/>
            <person name="Rabbinowitsch E."/>
            <person name="Rawlings N.D."/>
            <person name="Rutter S."/>
            <person name="Saunders D."/>
            <person name="Seeger K."/>
            <person name="Shah T."/>
            <person name="Squares R."/>
            <person name="Squares S."/>
            <person name="Tivey A."/>
            <person name="Walker A.R."/>
            <person name="Woodward J."/>
            <person name="Dobbelaere D.A.E."/>
            <person name="Langsley G."/>
            <person name="Rajandream M.A."/>
            <person name="McKeever D."/>
            <person name="Shiels B."/>
            <person name="Tait A."/>
            <person name="Barrell B.G."/>
            <person name="Hall N."/>
        </authorList>
    </citation>
    <scope>NUCLEOTIDE SEQUENCE [LARGE SCALE GENOMIC DNA]</scope>
    <source>
        <strain evidence="5">Ankara</strain>
    </source>
</reference>
<dbReference type="STRING" id="5874.Q4UCE5"/>
<dbReference type="AlphaFoldDB" id="Q4UCE5"/>
<dbReference type="OMA" id="RVSMYMH"/>
<comment type="subcellular location">
    <subcellularLocation>
        <location evidence="2">Cytoplasm</location>
    </subcellularLocation>
    <subcellularLocation>
        <location evidence="2">Nucleus</location>
    </subcellularLocation>
</comment>
<comment type="similarity">
    <text evidence="2">Belongs to the peptidase T1A family.</text>
</comment>
<feature type="domain" description="Proteasome alpha-type subunits" evidence="3">
    <location>
        <begin position="8"/>
        <end position="30"/>
    </location>
</feature>
<keyword evidence="2" id="KW-0539">Nucleus</keyword>
<evidence type="ECO:0000256" key="1">
    <source>
        <dbReference type="ARBA" id="ARBA00022942"/>
    </source>
</evidence>
<dbReference type="PANTHER" id="PTHR11599">
    <property type="entry name" value="PROTEASOME SUBUNIT ALPHA/BETA"/>
    <property type="match status" value="1"/>
</dbReference>
<dbReference type="Pfam" id="PF10584">
    <property type="entry name" value="Proteasome_A_N"/>
    <property type="match status" value="1"/>
</dbReference>
<protein>
    <recommendedName>
        <fullName evidence="2">Proteasome subunit alpha type</fullName>
    </recommendedName>
</protein>
<dbReference type="FunCoup" id="Q4UCE5">
    <property type="interactions" value="340"/>
</dbReference>
<dbReference type="GO" id="GO:0019773">
    <property type="term" value="C:proteasome core complex, alpha-subunit complex"/>
    <property type="evidence" value="ECO:0007669"/>
    <property type="project" value="InterPro"/>
</dbReference>
<comment type="subunit">
    <text evidence="2">The 26S proteasome consists of a 20S proteasome core and two 19S regulatory subunits.</text>
</comment>
<dbReference type="GO" id="GO:0006511">
    <property type="term" value="P:ubiquitin-dependent protein catabolic process"/>
    <property type="evidence" value="ECO:0007669"/>
    <property type="project" value="InterPro"/>
</dbReference>
<evidence type="ECO:0000313" key="4">
    <source>
        <dbReference type="EMBL" id="CAI75506.1"/>
    </source>
</evidence>
<dbReference type="InterPro" id="IPR000426">
    <property type="entry name" value="Proteasome_asu_N"/>
</dbReference>
<accession>Q4UCE5</accession>
<dbReference type="PROSITE" id="PS00388">
    <property type="entry name" value="PROTEASOME_ALPHA_1"/>
    <property type="match status" value="1"/>
</dbReference>
<dbReference type="EMBL" id="CR940352">
    <property type="protein sequence ID" value="CAI75506.1"/>
    <property type="molecule type" value="Genomic_DNA"/>
</dbReference>
<dbReference type="InterPro" id="IPR029055">
    <property type="entry name" value="Ntn_hydrolases_N"/>
</dbReference>
<proteinExistence type="inferred from homology"/>
<dbReference type="InterPro" id="IPR001353">
    <property type="entry name" value="Proteasome_sua/b"/>
</dbReference>
<dbReference type="RefSeq" id="XP_954982.1">
    <property type="nucleotide sequence ID" value="XM_949889.1"/>
</dbReference>
<gene>
    <name evidence="4" type="ORF">TA03785</name>
</gene>
<dbReference type="VEuPathDB" id="PiroplasmaDB:TA03785"/>
<dbReference type="InterPro" id="IPR050115">
    <property type="entry name" value="Proteasome_alpha"/>
</dbReference>
<dbReference type="GeneID" id="3864830"/>
<dbReference type="Pfam" id="PF00227">
    <property type="entry name" value="Proteasome"/>
    <property type="match status" value="1"/>
</dbReference>
<dbReference type="SMART" id="SM00948">
    <property type="entry name" value="Proteasome_A_N"/>
    <property type="match status" value="1"/>
</dbReference>
<evidence type="ECO:0000313" key="5">
    <source>
        <dbReference type="Proteomes" id="UP000001950"/>
    </source>
</evidence>
<dbReference type="OrthoDB" id="431557at2759"/>
<keyword evidence="2" id="KW-0963">Cytoplasm</keyword>
<dbReference type="eggNOG" id="KOG0184">
    <property type="taxonomic scope" value="Eukaryota"/>
</dbReference>
<sequence>MVGIGAGYDLSVSTFSPDGRVFQVEYATKAVDSAPTAIAVVFSDGIVFAADSLACGTQDDSPYANVLQAKPAWRVFAIDEQIGAVVAGLLPDAKCVIKRAQEECKSFFKEYGTKPPVRIIAERIALFVHAYTLYWHVRPFGVSILLAGINNNTLNWIDVDELYCIESNGACYKYGGMAIGKGKHIAKTEIEKLNLKEKKCKESLKDICYIISQCRDESSLKTSDIQMAWICTDSNYTYQIIPQDLINLAKNQSTQN</sequence>